<dbReference type="PIRSF" id="PIRSF021332">
    <property type="entry name" value="DUF1054"/>
    <property type="match status" value="1"/>
</dbReference>
<comment type="similarity">
    <text evidence="1">Belongs to the UPF0637 family.</text>
</comment>
<dbReference type="Proteomes" id="UP000198892">
    <property type="component" value="Unassembled WGS sequence"/>
</dbReference>
<accession>A0A1I5LZM9</accession>
<protein>
    <recommendedName>
        <fullName evidence="1">UPF0637 protein SAMN05518683_10232</fullName>
    </recommendedName>
</protein>
<dbReference type="InterPro" id="IPR053707">
    <property type="entry name" value="UPF0637_domain_sf"/>
</dbReference>
<dbReference type="Pfam" id="PF06335">
    <property type="entry name" value="DUF1054"/>
    <property type="match status" value="1"/>
</dbReference>
<sequence length="211" mass="24458">MPFQGFRPSDFETFFIDDLDERMEAIRNRIQPKFSAIGSYLTDELSVMLSMEMHLHIAKHARRTKNPPTDTWLALADSKKGYKKRPHFQVGLFDDHVFLWFACIYEMPEKAETAERFLQHQETIENLPDHYVISLDHTTKDAFSLKKSSSADITASLERFRDVKKGEFLVGRHIDKNDPLLEDGDAFLEEAQKTFETLLPLYQLSLGETPS</sequence>
<dbReference type="OrthoDB" id="9812818at2"/>
<organism evidence="2 3">
    <name type="scientific">Salibacterium halotolerans</name>
    <dbReference type="NCBI Taxonomy" id="1884432"/>
    <lineage>
        <taxon>Bacteria</taxon>
        <taxon>Bacillati</taxon>
        <taxon>Bacillota</taxon>
        <taxon>Bacilli</taxon>
        <taxon>Bacillales</taxon>
        <taxon>Bacillaceae</taxon>
    </lineage>
</organism>
<dbReference type="AlphaFoldDB" id="A0A1I5LZM9"/>
<dbReference type="HAMAP" id="MF_01851">
    <property type="entry name" value="UPF0637"/>
    <property type="match status" value="1"/>
</dbReference>
<gene>
    <name evidence="2" type="ORF">SAMN05518683_10232</name>
</gene>
<name>A0A1I5LZM9_9BACI</name>
<dbReference type="EMBL" id="FOXD01000002">
    <property type="protein sequence ID" value="SFP02617.1"/>
    <property type="molecule type" value="Genomic_DNA"/>
</dbReference>
<dbReference type="SUPFAM" id="SSF142913">
    <property type="entry name" value="YktB/PF0168-like"/>
    <property type="match status" value="1"/>
</dbReference>
<reference evidence="3" key="1">
    <citation type="submission" date="2016-10" db="EMBL/GenBank/DDBJ databases">
        <authorList>
            <person name="Varghese N."/>
            <person name="Submissions S."/>
        </authorList>
    </citation>
    <scope>NUCLEOTIDE SEQUENCE [LARGE SCALE GENOMIC DNA]</scope>
    <source>
        <strain evidence="3">S7</strain>
    </source>
</reference>
<evidence type="ECO:0000256" key="1">
    <source>
        <dbReference type="HAMAP-Rule" id="MF_01851"/>
    </source>
</evidence>
<dbReference type="InterPro" id="IPR009403">
    <property type="entry name" value="UPF0637"/>
</dbReference>
<dbReference type="Gene3D" id="3.30.930.20">
    <property type="entry name" value="Protein of unknown function DUF1054"/>
    <property type="match status" value="1"/>
</dbReference>
<dbReference type="RefSeq" id="WP_093334896.1">
    <property type="nucleotide sequence ID" value="NZ_FOXD01000002.1"/>
</dbReference>
<proteinExistence type="inferred from homology"/>
<evidence type="ECO:0000313" key="3">
    <source>
        <dbReference type="Proteomes" id="UP000198892"/>
    </source>
</evidence>
<evidence type="ECO:0000313" key="2">
    <source>
        <dbReference type="EMBL" id="SFP02617.1"/>
    </source>
</evidence>
<dbReference type="STRING" id="1884432.SAMN05518683_10232"/>
<keyword evidence="3" id="KW-1185">Reference proteome</keyword>